<dbReference type="Pfam" id="PF14192">
    <property type="entry name" value="DUF4314"/>
    <property type="match status" value="1"/>
</dbReference>
<proteinExistence type="predicted"/>
<dbReference type="AlphaFoldDB" id="A0A9D2GA82"/>
<organism evidence="2 3">
    <name type="scientific">Candidatus Mediterraneibacter stercoravium</name>
    <dbReference type="NCBI Taxonomy" id="2838685"/>
    <lineage>
        <taxon>Bacteria</taxon>
        <taxon>Bacillati</taxon>
        <taxon>Bacillota</taxon>
        <taxon>Clostridia</taxon>
        <taxon>Lachnospirales</taxon>
        <taxon>Lachnospiraceae</taxon>
        <taxon>Mediterraneibacter</taxon>
    </lineage>
</organism>
<accession>A0A9D2GA82</accession>
<protein>
    <submittedName>
        <fullName evidence="2">DUF4314 domain-containing protein</fullName>
    </submittedName>
</protein>
<reference evidence="2" key="1">
    <citation type="journal article" date="2021" name="PeerJ">
        <title>Extensive microbial diversity within the chicken gut microbiome revealed by metagenomics and culture.</title>
        <authorList>
            <person name="Gilroy R."/>
            <person name="Ravi A."/>
            <person name="Getino M."/>
            <person name="Pursley I."/>
            <person name="Horton D.L."/>
            <person name="Alikhan N.F."/>
            <person name="Baker D."/>
            <person name="Gharbi K."/>
            <person name="Hall N."/>
            <person name="Watson M."/>
            <person name="Adriaenssens E.M."/>
            <person name="Foster-Nyarko E."/>
            <person name="Jarju S."/>
            <person name="Secka A."/>
            <person name="Antonio M."/>
            <person name="Oren A."/>
            <person name="Chaudhuri R.R."/>
            <person name="La Ragione R."/>
            <person name="Hildebrand F."/>
            <person name="Pallen M.J."/>
        </authorList>
    </citation>
    <scope>NUCLEOTIDE SEQUENCE</scope>
    <source>
        <strain evidence="2">CHK196-3914</strain>
    </source>
</reference>
<gene>
    <name evidence="2" type="ORF">H9723_12100</name>
</gene>
<evidence type="ECO:0000313" key="3">
    <source>
        <dbReference type="Proteomes" id="UP000824116"/>
    </source>
</evidence>
<evidence type="ECO:0000259" key="1">
    <source>
        <dbReference type="Pfam" id="PF14192"/>
    </source>
</evidence>
<feature type="domain" description="DUF4314" evidence="1">
    <location>
        <begin position="3"/>
        <end position="64"/>
    </location>
</feature>
<dbReference type="EMBL" id="DXAY01000274">
    <property type="protein sequence ID" value="HIZ75964.1"/>
    <property type="molecule type" value="Genomic_DNA"/>
</dbReference>
<name>A0A9D2GA82_9FIRM</name>
<evidence type="ECO:0000313" key="2">
    <source>
        <dbReference type="EMBL" id="HIZ75964.1"/>
    </source>
</evidence>
<comment type="caution">
    <text evidence="2">The sequence shown here is derived from an EMBL/GenBank/DDBJ whole genome shotgun (WGS) entry which is preliminary data.</text>
</comment>
<reference evidence="2" key="2">
    <citation type="submission" date="2021-04" db="EMBL/GenBank/DDBJ databases">
        <authorList>
            <person name="Gilroy R."/>
        </authorList>
    </citation>
    <scope>NUCLEOTIDE SEQUENCE</scope>
    <source>
        <strain evidence="2">CHK196-3914</strain>
    </source>
</reference>
<dbReference type="Proteomes" id="UP000824116">
    <property type="component" value="Unassembled WGS sequence"/>
</dbReference>
<sequence>MILKEMYPAGCRVILEEIVSDPESGVKPGDLGTVLGLDNAGGLHIAWDQGKSLVLIYGEDCCKCLLKSEQMDRLFDQLFIMPFENIERLENWLVKKVGKAFPEMCFIADSKGHLWVDLKAGAFQIQNTKISIIYETDDKGHLFITKCGWAQEKERQHNARDKTDYKHGI</sequence>
<dbReference type="InterPro" id="IPR025463">
    <property type="entry name" value="DUF4314"/>
</dbReference>